<dbReference type="PATRIC" id="fig|1228997.3.peg.1465"/>
<dbReference type="InterPro" id="IPR036583">
    <property type="entry name" value="23S_rRNA_IVS_sf"/>
</dbReference>
<name>J9R6E0_RIEAN</name>
<dbReference type="Gene3D" id="1.20.1440.60">
    <property type="entry name" value="23S rRNA-intervening sequence"/>
    <property type="match status" value="1"/>
</dbReference>
<protein>
    <recommendedName>
        <fullName evidence="3">Four helix bundle protein</fullName>
    </recommendedName>
</protein>
<accession>J9R6E0</accession>
<evidence type="ECO:0000313" key="1">
    <source>
        <dbReference type="EMBL" id="AFR36063.1"/>
    </source>
</evidence>
<dbReference type="CDD" id="cd16376">
    <property type="entry name" value="Avd_like"/>
    <property type="match status" value="1"/>
</dbReference>
<evidence type="ECO:0008006" key="3">
    <source>
        <dbReference type="Google" id="ProtNLM"/>
    </source>
</evidence>
<reference evidence="1 2" key="1">
    <citation type="submission" date="2012-09" db="EMBL/GenBank/DDBJ databases">
        <title>Riemerella anatipestifer vaccine strains.</title>
        <authorList>
            <person name="Chun C.A."/>
            <person name="Shu W.M."/>
            <person name="Kang Z.D."/>
            <person name="Jia W.X."/>
        </authorList>
    </citation>
    <scope>NUCLEOTIDE SEQUENCE [LARGE SCALE GENOMIC DNA]</scope>
    <source>
        <strain evidence="1 2">RA-CH-1</strain>
    </source>
</reference>
<dbReference type="KEGG" id="rag:B739_1469"/>
<gene>
    <name evidence="1" type="ORF">B739_1469</name>
</gene>
<proteinExistence type="predicted"/>
<dbReference type="EMBL" id="CP003787">
    <property type="protein sequence ID" value="AFR36063.1"/>
    <property type="molecule type" value="Genomic_DNA"/>
</dbReference>
<evidence type="ECO:0000313" key="2">
    <source>
        <dbReference type="Proteomes" id="UP000006276"/>
    </source>
</evidence>
<organism evidence="1 2">
    <name type="scientific">Riemerella anatipestifer RA-CH-1</name>
    <dbReference type="NCBI Taxonomy" id="1228997"/>
    <lineage>
        <taxon>Bacteria</taxon>
        <taxon>Pseudomonadati</taxon>
        <taxon>Bacteroidota</taxon>
        <taxon>Flavobacteriia</taxon>
        <taxon>Flavobacteriales</taxon>
        <taxon>Weeksellaceae</taxon>
        <taxon>Riemerella</taxon>
    </lineage>
</organism>
<keyword evidence="2" id="KW-1185">Reference proteome</keyword>
<dbReference type="InterPro" id="IPR055360">
    <property type="entry name" value="bAvd"/>
</dbReference>
<dbReference type="Proteomes" id="UP000006276">
    <property type="component" value="Chromosome"/>
</dbReference>
<dbReference type="HOGENOM" id="CLU_2384294_0_0_10"/>
<sequence>MNAYPKKYYHTIGQRIIKTNLAVVETLYSIATSQGKPQQKHFKRMTRKIDQLKLYMRLSFECRLLKVKQMTYIFREITNIEKQLYLWQQSQKLC</sequence>
<dbReference type="AlphaFoldDB" id="J9R6E0"/>